<keyword evidence="1" id="KW-1133">Transmembrane helix</keyword>
<organism evidence="2">
    <name type="scientific">Schlesneria paludicola</name>
    <dbReference type="NCBI Taxonomy" id="360056"/>
    <lineage>
        <taxon>Bacteria</taxon>
        <taxon>Pseudomonadati</taxon>
        <taxon>Planctomycetota</taxon>
        <taxon>Planctomycetia</taxon>
        <taxon>Planctomycetales</taxon>
        <taxon>Planctomycetaceae</taxon>
        <taxon>Schlesneria</taxon>
    </lineage>
</organism>
<keyword evidence="1" id="KW-0472">Membrane</keyword>
<proteinExistence type="predicted"/>
<keyword evidence="1" id="KW-0812">Transmembrane</keyword>
<reference evidence="2" key="1">
    <citation type="journal article" date="2020" name="mSystems">
        <title>Genome- and Community-Level Interaction Insights into Carbon Utilization and Element Cycling Functions of Hydrothermarchaeota in Hydrothermal Sediment.</title>
        <authorList>
            <person name="Zhou Z."/>
            <person name="Liu Y."/>
            <person name="Xu W."/>
            <person name="Pan J."/>
            <person name="Luo Z.H."/>
            <person name="Li M."/>
        </authorList>
    </citation>
    <scope>NUCLEOTIDE SEQUENCE [LARGE SCALE GENOMIC DNA]</scope>
    <source>
        <strain evidence="2">SpSt-508</strain>
    </source>
</reference>
<evidence type="ECO:0000313" key="2">
    <source>
        <dbReference type="EMBL" id="HGT40061.1"/>
    </source>
</evidence>
<name>A0A7C4QJ21_9PLAN</name>
<feature type="transmembrane region" description="Helical" evidence="1">
    <location>
        <begin position="27"/>
        <end position="52"/>
    </location>
</feature>
<sequence>MWLHRPIPPQQAPRLGLASGHWASGHWAWSVGVWSVGVWSVGVWSVGVWSTACGRSAPWSGRTNRRRTGAARGLVASYCALTTSGRSRRASCR</sequence>
<evidence type="ECO:0000256" key="1">
    <source>
        <dbReference type="SAM" id="Phobius"/>
    </source>
</evidence>
<gene>
    <name evidence="2" type="ORF">ENS64_12490</name>
</gene>
<dbReference type="EMBL" id="DSVQ01000016">
    <property type="protein sequence ID" value="HGT40061.1"/>
    <property type="molecule type" value="Genomic_DNA"/>
</dbReference>
<accession>A0A7C4QJ21</accession>
<comment type="caution">
    <text evidence="2">The sequence shown here is derived from an EMBL/GenBank/DDBJ whole genome shotgun (WGS) entry which is preliminary data.</text>
</comment>
<dbReference type="AlphaFoldDB" id="A0A7C4QJ21"/>
<protein>
    <submittedName>
        <fullName evidence="2">Uncharacterized protein</fullName>
    </submittedName>
</protein>